<evidence type="ECO:0000313" key="2">
    <source>
        <dbReference type="Proteomes" id="UP000470200"/>
    </source>
</evidence>
<proteinExistence type="predicted"/>
<name>A0A7J5N652_BIFAD</name>
<sequence length="95" mass="11131">MMRTMDKKTVDYDMDLLPDSVLYDIFYESATRLGGAYAARMDRTDDPYEQARWLRAQIGLDAQRDAIDPNDRKAQIEAKRRWDAERKALVADDDR</sequence>
<protein>
    <submittedName>
        <fullName evidence="1">Uncharacterized protein</fullName>
    </submittedName>
</protein>
<evidence type="ECO:0000313" key="1">
    <source>
        <dbReference type="EMBL" id="KAB5882960.1"/>
    </source>
</evidence>
<dbReference type="RefSeq" id="WP_151908849.1">
    <property type="nucleotide sequence ID" value="NZ_JADMVX010000001.1"/>
</dbReference>
<dbReference type="AlphaFoldDB" id="A0A7J5N652"/>
<dbReference type="EMBL" id="WDIP01000013">
    <property type="protein sequence ID" value="KAB5882960.1"/>
    <property type="molecule type" value="Genomic_DNA"/>
</dbReference>
<accession>A0A7J5N652</accession>
<comment type="caution">
    <text evidence="1">The sequence shown here is derived from an EMBL/GenBank/DDBJ whole genome shotgun (WGS) entry which is preliminary data.</text>
</comment>
<organism evidence="1 2">
    <name type="scientific">Bifidobacterium adolescentis</name>
    <dbReference type="NCBI Taxonomy" id="1680"/>
    <lineage>
        <taxon>Bacteria</taxon>
        <taxon>Bacillati</taxon>
        <taxon>Actinomycetota</taxon>
        <taxon>Actinomycetes</taxon>
        <taxon>Bifidobacteriales</taxon>
        <taxon>Bifidobacteriaceae</taxon>
        <taxon>Bifidobacterium</taxon>
    </lineage>
</organism>
<gene>
    <name evidence="1" type="ORF">GA629_09465</name>
</gene>
<reference evidence="1 2" key="1">
    <citation type="journal article" date="2019" name="Nat. Med.">
        <title>A library of human gut bacterial isolates paired with longitudinal multiomics data enables mechanistic microbiome research.</title>
        <authorList>
            <person name="Poyet M."/>
            <person name="Groussin M."/>
            <person name="Gibbons S.M."/>
            <person name="Avila-Pacheco J."/>
            <person name="Jiang X."/>
            <person name="Kearney S.M."/>
            <person name="Perrotta A.R."/>
            <person name="Berdy B."/>
            <person name="Zhao S."/>
            <person name="Lieberman T.D."/>
            <person name="Swanson P.K."/>
            <person name="Smith M."/>
            <person name="Roesemann S."/>
            <person name="Alexander J.E."/>
            <person name="Rich S.A."/>
            <person name="Livny J."/>
            <person name="Vlamakis H."/>
            <person name="Clish C."/>
            <person name="Bullock K."/>
            <person name="Deik A."/>
            <person name="Scott J."/>
            <person name="Pierce K.A."/>
            <person name="Xavier R.J."/>
            <person name="Alm E.J."/>
        </authorList>
    </citation>
    <scope>NUCLEOTIDE SEQUENCE [LARGE SCALE GENOMIC DNA]</scope>
    <source>
        <strain evidence="1 2">BIOML-A105</strain>
    </source>
</reference>
<dbReference type="Proteomes" id="UP000470200">
    <property type="component" value="Unassembled WGS sequence"/>
</dbReference>